<feature type="region of interest" description="Disordered" evidence="1">
    <location>
        <begin position="1"/>
        <end position="45"/>
    </location>
</feature>
<name>A0A6J4PS07_9BACT</name>
<protein>
    <submittedName>
        <fullName evidence="2">Uncharacterized protein</fullName>
    </submittedName>
</protein>
<reference evidence="2" key="1">
    <citation type="submission" date="2020-02" db="EMBL/GenBank/DDBJ databases">
        <authorList>
            <person name="Meier V. D."/>
        </authorList>
    </citation>
    <scope>NUCLEOTIDE SEQUENCE</scope>
    <source>
        <strain evidence="2">AVDCRST_MAG64</strain>
    </source>
</reference>
<dbReference type="EMBL" id="CADCUQ010000611">
    <property type="protein sequence ID" value="CAA9418268.1"/>
    <property type="molecule type" value="Genomic_DNA"/>
</dbReference>
<feature type="compositionally biased region" description="Basic residues" evidence="1">
    <location>
        <begin position="7"/>
        <end position="34"/>
    </location>
</feature>
<proteinExistence type="predicted"/>
<feature type="non-terminal residue" evidence="2">
    <location>
        <position position="137"/>
    </location>
</feature>
<gene>
    <name evidence="2" type="ORF">AVDCRST_MAG64-2714</name>
</gene>
<feature type="region of interest" description="Disordered" evidence="1">
    <location>
        <begin position="99"/>
        <end position="137"/>
    </location>
</feature>
<evidence type="ECO:0000256" key="1">
    <source>
        <dbReference type="SAM" id="MobiDB-lite"/>
    </source>
</evidence>
<feature type="non-terminal residue" evidence="2">
    <location>
        <position position="1"/>
    </location>
</feature>
<evidence type="ECO:0000313" key="2">
    <source>
        <dbReference type="EMBL" id="CAA9418268.1"/>
    </source>
</evidence>
<feature type="compositionally biased region" description="Basic residues" evidence="1">
    <location>
        <begin position="108"/>
        <end position="137"/>
    </location>
</feature>
<accession>A0A6J4PS07</accession>
<sequence>ARAGAARARRRRRGARSRPPLRRPARVPRVRPRPPRADGGVLRADRVRPAVLHRLAVGAVPGAARGRRLRPRPAAARQLPRAAVCLAAARLRAVRRRADRLPAGLPHGARRRAQPHRLLRQPRGGRARPAGRCHRAL</sequence>
<organism evidence="2">
    <name type="scientific">uncultured Phycisphaerae bacterium</name>
    <dbReference type="NCBI Taxonomy" id="904963"/>
    <lineage>
        <taxon>Bacteria</taxon>
        <taxon>Pseudomonadati</taxon>
        <taxon>Planctomycetota</taxon>
        <taxon>Phycisphaerae</taxon>
        <taxon>environmental samples</taxon>
    </lineage>
</organism>
<dbReference type="AlphaFoldDB" id="A0A6J4PS07"/>